<dbReference type="EMBL" id="BEXT01000001">
    <property type="protein sequence ID" value="GBC60023.1"/>
    <property type="molecule type" value="Genomic_DNA"/>
</dbReference>
<keyword evidence="5" id="KW-1185">Reference proteome</keyword>
<feature type="domain" description="3-beta hydroxysteroid dehydrogenase/isomerase" evidence="3">
    <location>
        <begin position="12"/>
        <end position="255"/>
    </location>
</feature>
<proteinExistence type="inferred from homology"/>
<comment type="similarity">
    <text evidence="1">Belongs to the 3-beta-HSD family.</text>
</comment>
<dbReference type="PANTHER" id="PTHR43245">
    <property type="entry name" value="BIFUNCTIONAL POLYMYXIN RESISTANCE PROTEIN ARNA"/>
    <property type="match status" value="1"/>
</dbReference>
<dbReference type="Proteomes" id="UP000288096">
    <property type="component" value="Unassembled WGS sequence"/>
</dbReference>
<dbReference type="AlphaFoldDB" id="A0A401FSU5"/>
<evidence type="ECO:0000313" key="4">
    <source>
        <dbReference type="EMBL" id="GBC60023.1"/>
    </source>
</evidence>
<evidence type="ECO:0000256" key="1">
    <source>
        <dbReference type="ARBA" id="ARBA00009219"/>
    </source>
</evidence>
<dbReference type="GO" id="GO:0006694">
    <property type="term" value="P:steroid biosynthetic process"/>
    <property type="evidence" value="ECO:0007669"/>
    <property type="project" value="InterPro"/>
</dbReference>
<accession>A0A401FSU5</accession>
<dbReference type="PANTHER" id="PTHR43245:SF51">
    <property type="entry name" value="SHORT CHAIN DEHYDROGENASE_REDUCTASE FAMILY 42E, MEMBER 2"/>
    <property type="match status" value="1"/>
</dbReference>
<dbReference type="SUPFAM" id="SSF51735">
    <property type="entry name" value="NAD(P)-binding Rossmann-fold domains"/>
    <property type="match status" value="1"/>
</dbReference>
<evidence type="ECO:0000256" key="2">
    <source>
        <dbReference type="ARBA" id="ARBA00023002"/>
    </source>
</evidence>
<reference evidence="5" key="1">
    <citation type="submission" date="2017-11" db="EMBL/GenBank/DDBJ databases">
        <authorList>
            <person name="Watanabe M."/>
            <person name="Kojima H."/>
        </authorList>
    </citation>
    <scope>NUCLEOTIDE SEQUENCE [LARGE SCALE GENOMIC DNA]</scope>
    <source>
        <strain evidence="5">Tokyo 01</strain>
    </source>
</reference>
<name>A0A401FSU5_9BACT</name>
<dbReference type="Pfam" id="PF01073">
    <property type="entry name" value="3Beta_HSD"/>
    <property type="match status" value="1"/>
</dbReference>
<dbReference type="GO" id="GO:0016616">
    <property type="term" value="F:oxidoreductase activity, acting on the CH-OH group of donors, NAD or NADP as acceptor"/>
    <property type="evidence" value="ECO:0007669"/>
    <property type="project" value="InterPro"/>
</dbReference>
<sequence length="338" mass="37086">MGSRKIAEKSILVTGGGGFLGGAIVRQLAERGETVRTFSRGSYSDLDALGVTQIRGDLSDPAAVEKACDGVELVFHTAARPGVWGKYADYFDTNVTGTRNVLEACRKQGVERLVHTSSPSVVFNGTDMAGVDESVPWPSQYHAHYPRTKALAEQAVIQAAKEGLRTVILRPHLIWGPGDNHLVPRIIRRARSLMIVGDGKNPVDTIYIDNAADAHMLAAEKLRRHPGLSGRIYFISQDAPMPLWDMVNAILKAGGKPPVRRRISAKTARIIGAALEWAYTAFRLNGEPKMTRFVADELATAHWFDISAAKRDLGYVPRVSTEEGLRRLALWLRENPAD</sequence>
<evidence type="ECO:0000313" key="5">
    <source>
        <dbReference type="Proteomes" id="UP000288096"/>
    </source>
</evidence>
<dbReference type="InterPro" id="IPR050177">
    <property type="entry name" value="Lipid_A_modif_metabolic_enz"/>
</dbReference>
<evidence type="ECO:0000259" key="3">
    <source>
        <dbReference type="Pfam" id="PF01073"/>
    </source>
</evidence>
<dbReference type="InterPro" id="IPR036291">
    <property type="entry name" value="NAD(P)-bd_dom_sf"/>
</dbReference>
<reference evidence="5" key="2">
    <citation type="submission" date="2019-01" db="EMBL/GenBank/DDBJ databases">
        <title>Genome sequence of Desulfonema ishimotonii strain Tokyo 01.</title>
        <authorList>
            <person name="Fukui M."/>
        </authorList>
    </citation>
    <scope>NUCLEOTIDE SEQUENCE [LARGE SCALE GENOMIC DNA]</scope>
    <source>
        <strain evidence="5">Tokyo 01</strain>
    </source>
</reference>
<dbReference type="Gene3D" id="3.40.50.720">
    <property type="entry name" value="NAD(P)-binding Rossmann-like Domain"/>
    <property type="match status" value="1"/>
</dbReference>
<gene>
    <name evidence="4" type="ORF">DENIS_0965</name>
</gene>
<dbReference type="RefSeq" id="WP_231714403.1">
    <property type="nucleotide sequence ID" value="NZ_BEXT01000001.1"/>
</dbReference>
<keyword evidence="2" id="KW-0560">Oxidoreductase</keyword>
<dbReference type="InterPro" id="IPR002225">
    <property type="entry name" value="3Beta_OHSteriod_DH/Estase"/>
</dbReference>
<protein>
    <submittedName>
        <fullName evidence="4">3-beta hydroxysteroid dehydrogenase</fullName>
    </submittedName>
</protein>
<comment type="caution">
    <text evidence="4">The sequence shown here is derived from an EMBL/GenBank/DDBJ whole genome shotgun (WGS) entry which is preliminary data.</text>
</comment>
<organism evidence="4 5">
    <name type="scientific">Desulfonema ishimotonii</name>
    <dbReference type="NCBI Taxonomy" id="45657"/>
    <lineage>
        <taxon>Bacteria</taxon>
        <taxon>Pseudomonadati</taxon>
        <taxon>Thermodesulfobacteriota</taxon>
        <taxon>Desulfobacteria</taxon>
        <taxon>Desulfobacterales</taxon>
        <taxon>Desulfococcaceae</taxon>
        <taxon>Desulfonema</taxon>
    </lineage>
</organism>